<keyword evidence="1" id="KW-0812">Transmembrane</keyword>
<feature type="transmembrane region" description="Helical" evidence="1">
    <location>
        <begin position="35"/>
        <end position="55"/>
    </location>
</feature>
<sequence>MTWWAVRQLVAVLILFLASAGFVAGAVMRGTGVGSLAFLLLGLAGAALFGTGLLLSAGGMLARRPVLVLDADGVRRPARWPLPRAAGRVLPWAEVTAITALRRSAARGRGAEQDYVVFLPTAELAEMARTAERPRLVALTMRDVPATVEAAAWCFAVEPGWDARLPQIVRQARRRRPVPLIDRRAR</sequence>
<keyword evidence="1" id="KW-1133">Transmembrane helix</keyword>
<keyword evidence="3" id="KW-1185">Reference proteome</keyword>
<evidence type="ECO:0000256" key="1">
    <source>
        <dbReference type="SAM" id="Phobius"/>
    </source>
</evidence>
<proteinExistence type="predicted"/>
<reference evidence="2" key="1">
    <citation type="submission" date="2020-07" db="EMBL/GenBank/DDBJ databases">
        <authorList>
            <person name="Tarantini F.S."/>
            <person name="Hong K.W."/>
            <person name="Chan K.G."/>
        </authorList>
    </citation>
    <scope>NUCLEOTIDE SEQUENCE</scope>
    <source>
        <strain evidence="2">32-07</strain>
    </source>
</reference>
<evidence type="ECO:0000313" key="3">
    <source>
        <dbReference type="Proteomes" id="UP001049518"/>
    </source>
</evidence>
<accession>A0ABX8R943</accession>
<dbReference type="EMBL" id="CP059572">
    <property type="protein sequence ID" value="QXJ26829.1"/>
    <property type="molecule type" value="Genomic_DNA"/>
</dbReference>
<organism evidence="2 3">
    <name type="scientific">Actinomadura graeca</name>
    <dbReference type="NCBI Taxonomy" id="2750812"/>
    <lineage>
        <taxon>Bacteria</taxon>
        <taxon>Bacillati</taxon>
        <taxon>Actinomycetota</taxon>
        <taxon>Actinomycetes</taxon>
        <taxon>Streptosporangiales</taxon>
        <taxon>Thermomonosporaceae</taxon>
        <taxon>Actinomadura</taxon>
    </lineage>
</organism>
<keyword evidence="1" id="KW-0472">Membrane</keyword>
<gene>
    <name evidence="2" type="ORF">AGRA3207_005899</name>
</gene>
<protein>
    <submittedName>
        <fullName evidence="2">Uncharacterized protein</fullName>
    </submittedName>
</protein>
<name>A0ABX8R943_9ACTN</name>
<dbReference type="Proteomes" id="UP001049518">
    <property type="component" value="Chromosome"/>
</dbReference>
<evidence type="ECO:0000313" key="2">
    <source>
        <dbReference type="EMBL" id="QXJ26829.1"/>
    </source>
</evidence>